<evidence type="ECO:0000256" key="3">
    <source>
        <dbReference type="ARBA" id="ARBA00008734"/>
    </source>
</evidence>
<evidence type="ECO:0000256" key="6">
    <source>
        <dbReference type="ARBA" id="ARBA00022553"/>
    </source>
</evidence>
<dbReference type="PANTHER" id="PTHR46051">
    <property type="entry name" value="SH2 DOMAIN-CONTAINING PROTEIN"/>
    <property type="match status" value="1"/>
</dbReference>
<protein>
    <recommendedName>
        <fullName evidence="4">phosphatidylinositol-3,4,5-trisphosphate 5-phosphatase</fullName>
        <ecNumber evidence="4">3.1.3.86</ecNumber>
    </recommendedName>
</protein>
<keyword evidence="12" id="KW-0206">Cytoskeleton</keyword>
<dbReference type="InterPro" id="IPR000300">
    <property type="entry name" value="IPPc"/>
</dbReference>
<reference evidence="17" key="2">
    <citation type="submission" date="2023-03" db="EMBL/GenBank/DDBJ databases">
        <authorList>
            <consortium name="Wellcome Sanger Institute Data Sharing"/>
        </authorList>
    </citation>
    <scope>NUCLEOTIDE SEQUENCE [LARGE SCALE GENOMIC DNA]</scope>
</reference>
<dbReference type="GO" id="GO:0045779">
    <property type="term" value="P:negative regulation of bone resorption"/>
    <property type="evidence" value="ECO:0007669"/>
    <property type="project" value="TreeGrafter"/>
</dbReference>
<dbReference type="GO" id="GO:0045579">
    <property type="term" value="P:positive regulation of B cell differentiation"/>
    <property type="evidence" value="ECO:0007669"/>
    <property type="project" value="TreeGrafter"/>
</dbReference>
<keyword evidence="8" id="KW-0391">Immunity</keyword>
<comment type="similarity">
    <text evidence="3">Belongs to the inositol 1,4,5-trisphosphate 5-phosphatase family.</text>
</comment>
<feature type="region of interest" description="Disordered" evidence="14">
    <location>
        <begin position="908"/>
        <end position="1105"/>
    </location>
</feature>
<dbReference type="InterPro" id="IPR036860">
    <property type="entry name" value="SH2_dom_sf"/>
</dbReference>
<dbReference type="PRINTS" id="PR00401">
    <property type="entry name" value="SH2DOMAIN"/>
</dbReference>
<evidence type="ECO:0000256" key="13">
    <source>
        <dbReference type="PROSITE-ProRule" id="PRU00191"/>
    </source>
</evidence>
<evidence type="ECO:0000256" key="4">
    <source>
        <dbReference type="ARBA" id="ARBA00012981"/>
    </source>
</evidence>
<dbReference type="GO" id="GO:0045659">
    <property type="term" value="P:negative regulation of neutrophil differentiation"/>
    <property type="evidence" value="ECO:0007669"/>
    <property type="project" value="TreeGrafter"/>
</dbReference>
<proteinExistence type="inferred from homology"/>
<dbReference type="PANTHER" id="PTHR46051:SF3">
    <property type="entry name" value="PHOSPHATIDYLINOSITOL 3,4,5-TRISPHOSPHATE 5-PHOSPHATASE 1"/>
    <property type="match status" value="1"/>
</dbReference>
<reference evidence="16" key="4">
    <citation type="submission" date="2025-09" db="UniProtKB">
        <authorList>
            <consortium name="Ensembl"/>
        </authorList>
    </citation>
    <scope>IDENTIFICATION</scope>
</reference>
<dbReference type="InterPro" id="IPR057509">
    <property type="entry name" value="C2_SHIP1-2_2nd"/>
</dbReference>
<evidence type="ECO:0000313" key="16">
    <source>
        <dbReference type="Ensembl" id="ENSACLP00000036711.1"/>
    </source>
</evidence>
<organism evidence="16 17">
    <name type="scientific">Astatotilapia calliptera</name>
    <name type="common">Eastern happy</name>
    <name type="synonym">Chromis callipterus</name>
    <dbReference type="NCBI Taxonomy" id="8154"/>
    <lineage>
        <taxon>Eukaryota</taxon>
        <taxon>Metazoa</taxon>
        <taxon>Chordata</taxon>
        <taxon>Craniata</taxon>
        <taxon>Vertebrata</taxon>
        <taxon>Euteleostomi</taxon>
        <taxon>Actinopterygii</taxon>
        <taxon>Neopterygii</taxon>
        <taxon>Teleostei</taxon>
        <taxon>Neoteleostei</taxon>
        <taxon>Acanthomorphata</taxon>
        <taxon>Ovalentaria</taxon>
        <taxon>Cichlomorphae</taxon>
        <taxon>Cichliformes</taxon>
        <taxon>Cichlidae</taxon>
        <taxon>African cichlids</taxon>
        <taxon>Pseudocrenilabrinae</taxon>
        <taxon>Haplochromini</taxon>
        <taxon>Astatotilapia</taxon>
    </lineage>
</organism>
<dbReference type="GeneTree" id="ENSGT00940000156202"/>
<dbReference type="STRING" id="8154.ENSACLP00000036711"/>
<dbReference type="Pfam" id="PF00017">
    <property type="entry name" value="SH2"/>
    <property type="match status" value="1"/>
</dbReference>
<dbReference type="GO" id="GO:0002376">
    <property type="term" value="P:immune system process"/>
    <property type="evidence" value="ECO:0007669"/>
    <property type="project" value="UniProtKB-KW"/>
</dbReference>
<evidence type="ECO:0000256" key="9">
    <source>
        <dbReference type="ARBA" id="ARBA00022889"/>
    </source>
</evidence>
<reference evidence="16 17" key="1">
    <citation type="submission" date="2018-05" db="EMBL/GenBank/DDBJ databases">
        <authorList>
            <person name="Datahose"/>
        </authorList>
    </citation>
    <scope>NUCLEOTIDE SEQUENCE</scope>
</reference>
<dbReference type="GO" id="GO:0005829">
    <property type="term" value="C:cytosol"/>
    <property type="evidence" value="ECO:0007669"/>
    <property type="project" value="TreeGrafter"/>
</dbReference>
<evidence type="ECO:0000256" key="5">
    <source>
        <dbReference type="ARBA" id="ARBA00022490"/>
    </source>
</evidence>
<evidence type="ECO:0000259" key="15">
    <source>
        <dbReference type="PROSITE" id="PS50001"/>
    </source>
</evidence>
<evidence type="ECO:0000256" key="1">
    <source>
        <dbReference type="ARBA" id="ARBA00004170"/>
    </source>
</evidence>
<dbReference type="Pfam" id="PF24150">
    <property type="entry name" value="C2_SHIP1-2_first"/>
    <property type="match status" value="1"/>
</dbReference>
<dbReference type="Bgee" id="ENSACLG00000024736">
    <property type="expression patterns" value="Expressed in spleen and 4 other cell types or tissues"/>
</dbReference>
<dbReference type="InterPro" id="IPR057510">
    <property type="entry name" value="C2_SHIP1-2_first"/>
</dbReference>
<evidence type="ECO:0000313" key="17">
    <source>
        <dbReference type="Proteomes" id="UP000265100"/>
    </source>
</evidence>
<sequence length="1105" mass="124971">MPSYQPWYHGNITRSKAEDLLSKAARDGSFLIRDSESIQGAYALCVLYQNCVYTYRILPNEDKKLSVQASEGVPIRFFTMLPELVEAYYSPNMGLVTHLQYSVQWEEEVEEEPEQNSHPPQLPPRNIPLDQASKSLSDIYLAKLQHMDLSMYGHNYRQLQCLLYLQHLPEEHEMAIQEYFRTSVCLDAEQVQNGNPNLPGLKKLIMAVCKNLNSEISRVMPTLEVFHRTLDQQLSPGIGPKQVGGTHNPLQYYQLEQLTKLLYSIEDKVKGSVFEYVGFDAGPRKSLIPVVTFEVKQESLGISTKMFLKVDIESGKLYFKKSKDGPEDKYFVHNKILQLVKSQKMHAKLVIAVETEKEKVLRKEFVFDDTKKREGFCQLLQQMKNKHSEKPEPDMITVFVGTWNMGNAGPPPNINSWFQCKGQGKTQDDTADHIPHDFYVIGTQEDPLGEREWADTVKGVLRNITNISFKQVAIHTLWNIRIVVLAKPEHENRISHVFSDSVKTGIANTLGNKGAVGVSFMFNGTSFGFVNSHLTSGSEKKLRRNQNYASILRFLNLGDKKLNPFDITHRFTHLFWLGDLNYRVEMPSSEAENIVSKIKQQQYQELLTKDQLSMERKESKVFLHFAEEEITFAPTYRFERDTRERYAYTKAKATGTKYNLPSWCDRVLRKSYPLVHVVCQAYGCTNNIMTSDHSPVFASFEVGVASQYVSKQDPSSAPPGGIQIMNCVAILSTKSKTKFFIEFHSSFLEKTVKTTEGENSEHSDGSIKVWFGNQLTPIISDPEYLLDQHILICVKSTDSDESYGEGCVALRAAEISYTEFQITLTHHGEKTGTLTGGIQLRTSEGKPTEKLYGEAELRHRTYLFDFFLLRSCSNQPHDISNPNYMGVSFRGGNVIDKGWSYSMPPRNVPCGGQAGKEPKKGYDVSTRSPTGKPKMKPMSLTYDFSDRGENGKTSEMFDNPLYGSVTKSHGRSKDQDQQQKDLLIPPDVLFGSSKTADGDTDRPPVPTPRNRSYTCSENKPQPPTPVSLHPPSQKKPVVPSRSEGGMGLSRPPLPAKSRPGVPEPQTPKPRDYRDTSELTSKHRPPGRPGESRKDSKEPTQVSRQL</sequence>
<dbReference type="Gene3D" id="3.60.10.10">
    <property type="entry name" value="Endonuclease/exonuclease/phosphatase"/>
    <property type="match status" value="1"/>
</dbReference>
<keyword evidence="9" id="KW-0130">Cell adhesion</keyword>
<dbReference type="OMA" id="DSWFQCK"/>
<dbReference type="FunFam" id="3.60.10.10:FF:000005">
    <property type="entry name" value="phosphatidylinositol 3,4,5-trisphosphate 5-phosphatase 1"/>
    <property type="match status" value="1"/>
</dbReference>
<feature type="compositionally biased region" description="Polar residues" evidence="14">
    <location>
        <begin position="1009"/>
        <end position="1019"/>
    </location>
</feature>
<keyword evidence="7" id="KW-0378">Hydrolase</keyword>
<evidence type="ECO:0000256" key="10">
    <source>
        <dbReference type="ARBA" id="ARBA00022999"/>
    </source>
</evidence>
<gene>
    <name evidence="16" type="primary">INPP5D</name>
</gene>
<dbReference type="AlphaFoldDB" id="A0A3P8R6K1"/>
<dbReference type="SMART" id="SM00252">
    <property type="entry name" value="SH2"/>
    <property type="match status" value="1"/>
</dbReference>
<dbReference type="Pfam" id="PF24147">
    <property type="entry name" value="C2_SHIP1-2_2nd"/>
    <property type="match status" value="1"/>
</dbReference>
<dbReference type="InterPro" id="IPR036691">
    <property type="entry name" value="Endo/exonu/phosph_ase_sf"/>
</dbReference>
<dbReference type="InterPro" id="IPR000980">
    <property type="entry name" value="SH2"/>
</dbReference>
<dbReference type="SMART" id="SM00128">
    <property type="entry name" value="IPPc"/>
    <property type="match status" value="1"/>
</dbReference>
<reference evidence="16" key="3">
    <citation type="submission" date="2025-08" db="UniProtKB">
        <authorList>
            <consortium name="Ensembl"/>
        </authorList>
    </citation>
    <scope>IDENTIFICATION</scope>
</reference>
<evidence type="ECO:0000256" key="8">
    <source>
        <dbReference type="ARBA" id="ARBA00022859"/>
    </source>
</evidence>
<keyword evidence="11" id="KW-0472">Membrane</keyword>
<dbReference type="GO" id="GO:0046856">
    <property type="term" value="P:phosphatidylinositol dephosphorylation"/>
    <property type="evidence" value="ECO:0007669"/>
    <property type="project" value="InterPro"/>
</dbReference>
<feature type="domain" description="SH2" evidence="15">
    <location>
        <begin position="7"/>
        <end position="103"/>
    </location>
</feature>
<evidence type="ECO:0000256" key="12">
    <source>
        <dbReference type="ARBA" id="ARBA00023212"/>
    </source>
</evidence>
<dbReference type="GO" id="GO:0016020">
    <property type="term" value="C:membrane"/>
    <property type="evidence" value="ECO:0007669"/>
    <property type="project" value="UniProtKB-SubCell"/>
</dbReference>
<keyword evidence="17" id="KW-1185">Reference proteome</keyword>
<dbReference type="Proteomes" id="UP000265100">
    <property type="component" value="Chromosome 23"/>
</dbReference>
<evidence type="ECO:0000256" key="7">
    <source>
        <dbReference type="ARBA" id="ARBA00022801"/>
    </source>
</evidence>
<dbReference type="Ensembl" id="ENSACLT00000037584.2">
    <property type="protein sequence ID" value="ENSACLP00000036711.1"/>
    <property type="gene ID" value="ENSACLG00000024736.2"/>
</dbReference>
<name>A0A3P8R6K1_ASTCA</name>
<evidence type="ECO:0000256" key="11">
    <source>
        <dbReference type="ARBA" id="ARBA00023136"/>
    </source>
</evidence>
<dbReference type="PROSITE" id="PS50001">
    <property type="entry name" value="SH2"/>
    <property type="match status" value="1"/>
</dbReference>
<keyword evidence="6" id="KW-0597">Phosphoprotein</keyword>
<dbReference type="EC" id="3.1.3.86" evidence="4"/>
<keyword evidence="10 13" id="KW-0727">SH2 domain</keyword>
<evidence type="ECO:0000256" key="14">
    <source>
        <dbReference type="SAM" id="MobiDB-lite"/>
    </source>
</evidence>
<dbReference type="Gene3D" id="3.30.505.10">
    <property type="entry name" value="SH2 domain"/>
    <property type="match status" value="1"/>
</dbReference>
<dbReference type="FunFam" id="3.30.505.10:FF:000035">
    <property type="entry name" value="phosphatidylinositol 3,4,5-trisphosphate 5-phosphatase 1"/>
    <property type="match status" value="1"/>
</dbReference>
<comment type="subcellular location">
    <subcellularLocation>
        <location evidence="2">Cytoplasm</location>
        <location evidence="2">Cytoskeleton</location>
    </subcellularLocation>
    <subcellularLocation>
        <location evidence="1">Membrane</location>
        <topology evidence="1">Peripheral membrane protein</topology>
    </subcellularLocation>
</comment>
<keyword evidence="5" id="KW-0963">Cytoplasm</keyword>
<dbReference type="GO" id="GO:0007155">
    <property type="term" value="P:cell adhesion"/>
    <property type="evidence" value="ECO:0007669"/>
    <property type="project" value="UniProtKB-KW"/>
</dbReference>
<dbReference type="SUPFAM" id="SSF56219">
    <property type="entry name" value="DNase I-like"/>
    <property type="match status" value="1"/>
</dbReference>
<dbReference type="CDD" id="cd10343">
    <property type="entry name" value="SH2_SHIP"/>
    <property type="match status" value="1"/>
</dbReference>
<feature type="compositionally biased region" description="Basic and acidic residues" evidence="14">
    <location>
        <begin position="1068"/>
        <end position="1080"/>
    </location>
</feature>
<feature type="region of interest" description="Disordered" evidence="14">
    <location>
        <begin position="107"/>
        <end position="127"/>
    </location>
</feature>
<dbReference type="GO" id="GO:0009968">
    <property type="term" value="P:negative regulation of signal transduction"/>
    <property type="evidence" value="ECO:0007669"/>
    <property type="project" value="TreeGrafter"/>
</dbReference>
<evidence type="ECO:0000256" key="2">
    <source>
        <dbReference type="ARBA" id="ARBA00004245"/>
    </source>
</evidence>
<dbReference type="GO" id="GO:0050776">
    <property type="term" value="P:regulation of immune response"/>
    <property type="evidence" value="ECO:0007669"/>
    <property type="project" value="TreeGrafter"/>
</dbReference>
<accession>A0A3P8R6K1</accession>
<dbReference type="GO" id="GO:0005856">
    <property type="term" value="C:cytoskeleton"/>
    <property type="evidence" value="ECO:0007669"/>
    <property type="project" value="UniProtKB-SubCell"/>
</dbReference>
<dbReference type="GO" id="GO:0034485">
    <property type="term" value="F:phosphatidylinositol-3,4,5-trisphosphate 5-phosphatase activity"/>
    <property type="evidence" value="ECO:0007669"/>
    <property type="project" value="UniProtKB-EC"/>
</dbReference>
<dbReference type="Pfam" id="PF22669">
    <property type="entry name" value="Exo_endo_phos2"/>
    <property type="match status" value="1"/>
</dbReference>
<dbReference type="SUPFAM" id="SSF55550">
    <property type="entry name" value="SH2 domain"/>
    <property type="match status" value="1"/>
</dbReference>